<reference evidence="4" key="2">
    <citation type="submission" date="2019-09" db="UniProtKB">
        <authorList>
            <consortium name="WormBaseParasite"/>
        </authorList>
    </citation>
    <scope>IDENTIFICATION</scope>
</reference>
<gene>
    <name evidence="2" type="ORF">HPBE_LOCUS5069</name>
</gene>
<dbReference type="GO" id="GO:0016477">
    <property type="term" value="P:cell migration"/>
    <property type="evidence" value="ECO:0007669"/>
    <property type="project" value="TreeGrafter"/>
</dbReference>
<dbReference type="CDD" id="cd06718">
    <property type="entry name" value="PDZ_Par6-like"/>
    <property type="match status" value="1"/>
</dbReference>
<protein>
    <submittedName>
        <fullName evidence="4">PDZ domain-containing protein</fullName>
    </submittedName>
</protein>
<dbReference type="AlphaFoldDB" id="A0A183FF33"/>
<dbReference type="OrthoDB" id="120383at2759"/>
<evidence type="ECO:0000259" key="1">
    <source>
        <dbReference type="PROSITE" id="PS50106"/>
    </source>
</evidence>
<name>A0A183FF33_HELPZ</name>
<dbReference type="Gene3D" id="2.30.42.10">
    <property type="match status" value="1"/>
</dbReference>
<dbReference type="GO" id="GO:0030030">
    <property type="term" value="P:cell projection organization"/>
    <property type="evidence" value="ECO:0007669"/>
    <property type="project" value="TreeGrafter"/>
</dbReference>
<reference evidence="2 3" key="1">
    <citation type="submission" date="2018-11" db="EMBL/GenBank/DDBJ databases">
        <authorList>
            <consortium name="Pathogen Informatics"/>
        </authorList>
    </citation>
    <scope>NUCLEOTIDE SEQUENCE [LARGE SCALE GENOMIC DNA]</scope>
</reference>
<dbReference type="WBParaSite" id="HPBE_0000506801-mRNA-1">
    <property type="protein sequence ID" value="HPBE_0000506801-mRNA-1"/>
    <property type="gene ID" value="HPBE_0000506801"/>
</dbReference>
<dbReference type="InterPro" id="IPR036034">
    <property type="entry name" value="PDZ_sf"/>
</dbReference>
<dbReference type="InterPro" id="IPR001478">
    <property type="entry name" value="PDZ"/>
</dbReference>
<dbReference type="SMART" id="SM00228">
    <property type="entry name" value="PDZ"/>
    <property type="match status" value="1"/>
</dbReference>
<proteinExistence type="predicted"/>
<dbReference type="PANTHER" id="PTHR46150">
    <property type="entry name" value="RHO GTPASE-ACTIVATING PROTEIN 100F"/>
    <property type="match status" value="1"/>
</dbReference>
<dbReference type="EMBL" id="UZAH01025408">
    <property type="protein sequence ID" value="VDO63302.1"/>
    <property type="molecule type" value="Genomic_DNA"/>
</dbReference>
<dbReference type="PANTHER" id="PTHR46150:SF3">
    <property type="entry name" value="RHO GTPASE-ACTIVATING PROTEIN 100F"/>
    <property type="match status" value="1"/>
</dbReference>
<dbReference type="Proteomes" id="UP000050761">
    <property type="component" value="Unassembled WGS sequence"/>
</dbReference>
<evidence type="ECO:0000313" key="3">
    <source>
        <dbReference type="Proteomes" id="UP000050761"/>
    </source>
</evidence>
<dbReference type="SUPFAM" id="SSF50156">
    <property type="entry name" value="PDZ domain-like"/>
    <property type="match status" value="1"/>
</dbReference>
<evidence type="ECO:0000313" key="4">
    <source>
        <dbReference type="WBParaSite" id="HPBE_0000506801-mRNA-1"/>
    </source>
</evidence>
<evidence type="ECO:0000313" key="2">
    <source>
        <dbReference type="EMBL" id="VDO63302.1"/>
    </source>
</evidence>
<feature type="domain" description="PDZ" evidence="1">
    <location>
        <begin position="45"/>
        <end position="116"/>
    </location>
</feature>
<dbReference type="GO" id="GO:0046578">
    <property type="term" value="P:regulation of Ras protein signal transduction"/>
    <property type="evidence" value="ECO:0007669"/>
    <property type="project" value="TreeGrafter"/>
</dbReference>
<dbReference type="PROSITE" id="PS50106">
    <property type="entry name" value="PDZ"/>
    <property type="match status" value="1"/>
</dbReference>
<organism evidence="3 4">
    <name type="scientific">Heligmosomoides polygyrus</name>
    <name type="common">Parasitic roundworm</name>
    <dbReference type="NCBI Taxonomy" id="6339"/>
    <lineage>
        <taxon>Eukaryota</taxon>
        <taxon>Metazoa</taxon>
        <taxon>Ecdysozoa</taxon>
        <taxon>Nematoda</taxon>
        <taxon>Chromadorea</taxon>
        <taxon>Rhabditida</taxon>
        <taxon>Rhabditina</taxon>
        <taxon>Rhabditomorpha</taxon>
        <taxon>Strongyloidea</taxon>
        <taxon>Heligmosomidae</taxon>
        <taxon>Heligmosomoides</taxon>
    </lineage>
</organism>
<dbReference type="Pfam" id="PF00595">
    <property type="entry name" value="PDZ"/>
    <property type="match status" value="1"/>
</dbReference>
<dbReference type="GO" id="GO:0097060">
    <property type="term" value="C:synaptic membrane"/>
    <property type="evidence" value="ECO:0007669"/>
    <property type="project" value="TreeGrafter"/>
</dbReference>
<accession>A0A3P8AU78</accession>
<keyword evidence="3" id="KW-1185">Reference proteome</keyword>
<accession>A0A183FF33</accession>
<dbReference type="InterPro" id="IPR052118">
    <property type="entry name" value="Rho-GAP_regulator"/>
</dbReference>
<dbReference type="GO" id="GO:0005096">
    <property type="term" value="F:GTPase activator activity"/>
    <property type="evidence" value="ECO:0007669"/>
    <property type="project" value="TreeGrafter"/>
</dbReference>
<sequence length="137" mass="15638">MSTLSIYISLLRFPRGQMMVTCEHSAFFRSDARYPNSPEAYTQQLIEIIKKPGQSLGLYLREGNGIDRSHGVFASRFGENSELEKYGDVIRPGDEILSINNVEVSSMSIDDVVLILSIPRRLLLRIRYVSCYLFCRP</sequence>